<dbReference type="KEGG" id="psyt:DSAG12_01996"/>
<accession>A0A5B9DBE5</accession>
<feature type="transmembrane region" description="Helical" evidence="1">
    <location>
        <begin position="72"/>
        <end position="91"/>
    </location>
</feature>
<dbReference type="EMBL" id="CP042905">
    <property type="protein sequence ID" value="QEE16167.1"/>
    <property type="molecule type" value="Genomic_DNA"/>
</dbReference>
<sequence length="147" mass="16737">MDEKRIDEIGEKLNVNSSEIKKRKSPNWFKKHSFWIINITNFVLSSLLGIIFGLFEQSYQSFYPFQTKNAKMGLLGVSSVNLTNGILTILQKSNSISKKIQRILIFSMNLILSLIGYWVFYSLSASSSGLLGMAMDYDVYDSSKQKV</sequence>
<dbReference type="Proteomes" id="UP000321408">
    <property type="component" value="Chromosome"/>
</dbReference>
<organism evidence="2 3">
    <name type="scientific">Promethearchaeum syntrophicum</name>
    <dbReference type="NCBI Taxonomy" id="2594042"/>
    <lineage>
        <taxon>Archaea</taxon>
        <taxon>Promethearchaeati</taxon>
        <taxon>Promethearchaeota</taxon>
        <taxon>Promethearchaeia</taxon>
        <taxon>Promethearchaeales</taxon>
        <taxon>Promethearchaeaceae</taxon>
        <taxon>Promethearchaeum</taxon>
    </lineage>
</organism>
<dbReference type="AlphaFoldDB" id="A0A5B9DBE5"/>
<name>A0A5B9DBE5_9ARCH</name>
<keyword evidence="3" id="KW-1185">Reference proteome</keyword>
<feature type="transmembrane region" description="Helical" evidence="1">
    <location>
        <begin position="32"/>
        <end position="52"/>
    </location>
</feature>
<keyword evidence="1" id="KW-0472">Membrane</keyword>
<keyword evidence="1" id="KW-0812">Transmembrane</keyword>
<keyword evidence="1" id="KW-1133">Transmembrane helix</keyword>
<reference evidence="2 3" key="1">
    <citation type="journal article" date="2020" name="Nature">
        <title>Isolation of an archaeon at the prokaryote-eukaryote interface.</title>
        <authorList>
            <person name="Imachi H."/>
            <person name="Nobu M.K."/>
            <person name="Nakahara N."/>
            <person name="Morono Y."/>
            <person name="Ogawara M."/>
            <person name="Takaki Y."/>
            <person name="Takano Y."/>
            <person name="Uematsu K."/>
            <person name="Ikuta T."/>
            <person name="Ito M."/>
            <person name="Matsui Y."/>
            <person name="Miyazaki M."/>
            <person name="Murata K."/>
            <person name="Saito Y."/>
            <person name="Sakai S."/>
            <person name="Song C."/>
            <person name="Tasumi E."/>
            <person name="Yamanaka Y."/>
            <person name="Yamaguchi T."/>
            <person name="Kamagata Y."/>
            <person name="Tamaki H."/>
            <person name="Takai K."/>
        </authorList>
    </citation>
    <scope>NUCLEOTIDE SEQUENCE [LARGE SCALE GENOMIC DNA]</scope>
    <source>
        <strain evidence="2 3">MK-D1</strain>
    </source>
</reference>
<protein>
    <submittedName>
        <fullName evidence="2">Uncharacterized protein</fullName>
    </submittedName>
</protein>
<gene>
    <name evidence="2" type="ORF">DSAG12_01996</name>
</gene>
<feature type="transmembrane region" description="Helical" evidence="1">
    <location>
        <begin position="103"/>
        <end position="123"/>
    </location>
</feature>
<reference evidence="2 3" key="2">
    <citation type="journal article" date="2024" name="Int. J. Syst. Evol. Microbiol.">
        <title>Promethearchaeum syntrophicum gen. nov., sp. nov., an anaerobic, obligately syntrophic archaeon, the first isolate of the lineage 'Asgard' archaea, and proposal of the new archaeal phylum Promethearchaeota phyl. nov. and kingdom Promethearchaeati regn. nov.</title>
        <authorList>
            <person name="Imachi H."/>
            <person name="Nobu M.K."/>
            <person name="Kato S."/>
            <person name="Takaki Y."/>
            <person name="Miyazaki M."/>
            <person name="Miyata M."/>
            <person name="Ogawara M."/>
            <person name="Saito Y."/>
            <person name="Sakai S."/>
            <person name="Tahara Y.O."/>
            <person name="Takano Y."/>
            <person name="Tasumi E."/>
            <person name="Uematsu K."/>
            <person name="Yoshimura T."/>
            <person name="Itoh T."/>
            <person name="Ohkuma M."/>
            <person name="Takai K."/>
        </authorList>
    </citation>
    <scope>NUCLEOTIDE SEQUENCE [LARGE SCALE GENOMIC DNA]</scope>
    <source>
        <strain evidence="2 3">MK-D1</strain>
    </source>
</reference>
<proteinExistence type="predicted"/>
<evidence type="ECO:0000256" key="1">
    <source>
        <dbReference type="SAM" id="Phobius"/>
    </source>
</evidence>
<evidence type="ECO:0000313" key="2">
    <source>
        <dbReference type="EMBL" id="QEE16167.1"/>
    </source>
</evidence>
<dbReference type="RefSeq" id="WP_147663046.1">
    <property type="nucleotide sequence ID" value="NZ_CP042905.2"/>
</dbReference>
<evidence type="ECO:0000313" key="3">
    <source>
        <dbReference type="Proteomes" id="UP000321408"/>
    </source>
</evidence>
<dbReference type="GeneID" id="41329986"/>